<dbReference type="Gene3D" id="3.30.565.10">
    <property type="entry name" value="Histidine kinase-like ATPase, C-terminal domain"/>
    <property type="match status" value="1"/>
</dbReference>
<evidence type="ECO:0000259" key="8">
    <source>
        <dbReference type="PROSITE" id="PS50110"/>
    </source>
</evidence>
<dbReference type="SMART" id="SM00388">
    <property type="entry name" value="HisKA"/>
    <property type="match status" value="1"/>
</dbReference>
<dbReference type="SUPFAM" id="SSF55874">
    <property type="entry name" value="ATPase domain of HSP90 chaperone/DNA topoisomerase II/histidine kinase"/>
    <property type="match status" value="1"/>
</dbReference>
<organism evidence="9 10">
    <name type="scientific">Mariniblastus fucicola</name>
    <dbReference type="NCBI Taxonomy" id="980251"/>
    <lineage>
        <taxon>Bacteria</taxon>
        <taxon>Pseudomonadati</taxon>
        <taxon>Planctomycetota</taxon>
        <taxon>Planctomycetia</taxon>
        <taxon>Pirellulales</taxon>
        <taxon>Pirellulaceae</taxon>
        <taxon>Mariniblastus</taxon>
    </lineage>
</organism>
<feature type="domain" description="Histidine kinase" evidence="7">
    <location>
        <begin position="159"/>
        <end position="382"/>
    </location>
</feature>
<dbReference type="KEGG" id="mff:MFFC18_37480"/>
<dbReference type="EC" id="2.7.13.3" evidence="2"/>
<dbReference type="PRINTS" id="PR00344">
    <property type="entry name" value="BCTRLSENSOR"/>
</dbReference>
<dbReference type="EMBL" id="CP042912">
    <property type="protein sequence ID" value="QEG23844.1"/>
    <property type="molecule type" value="Genomic_DNA"/>
</dbReference>
<evidence type="ECO:0000256" key="6">
    <source>
        <dbReference type="PROSITE-ProRule" id="PRU00169"/>
    </source>
</evidence>
<dbReference type="InterPro" id="IPR003594">
    <property type="entry name" value="HATPase_dom"/>
</dbReference>
<gene>
    <name evidence="9" type="primary">tmoS</name>
    <name evidence="9" type="ORF">MFFC18_37480</name>
</gene>
<protein>
    <recommendedName>
        <fullName evidence="2">histidine kinase</fullName>
        <ecNumber evidence="2">2.7.13.3</ecNumber>
    </recommendedName>
</protein>
<dbReference type="GO" id="GO:0009927">
    <property type="term" value="F:histidine phosphotransfer kinase activity"/>
    <property type="evidence" value="ECO:0007669"/>
    <property type="project" value="TreeGrafter"/>
</dbReference>
<feature type="domain" description="Response regulatory" evidence="8">
    <location>
        <begin position="7"/>
        <end position="122"/>
    </location>
</feature>
<dbReference type="STRING" id="980251.GCA_001642875_00237"/>
<keyword evidence="10" id="KW-1185">Reference proteome</keyword>
<dbReference type="OrthoDB" id="9813394at2"/>
<dbReference type="InterPro" id="IPR001789">
    <property type="entry name" value="Sig_transdc_resp-reg_receiver"/>
</dbReference>
<reference evidence="9 10" key="1">
    <citation type="submission" date="2019-08" db="EMBL/GenBank/DDBJ databases">
        <title>Deep-cultivation of Planctomycetes and their phenomic and genomic characterization uncovers novel biology.</title>
        <authorList>
            <person name="Wiegand S."/>
            <person name="Jogler M."/>
            <person name="Boedeker C."/>
            <person name="Pinto D."/>
            <person name="Vollmers J."/>
            <person name="Rivas-Marin E."/>
            <person name="Kohn T."/>
            <person name="Peeters S.H."/>
            <person name="Heuer A."/>
            <person name="Rast P."/>
            <person name="Oberbeckmann S."/>
            <person name="Bunk B."/>
            <person name="Jeske O."/>
            <person name="Meyerdierks A."/>
            <person name="Storesund J.E."/>
            <person name="Kallscheuer N."/>
            <person name="Luecker S."/>
            <person name="Lage O.M."/>
            <person name="Pohl T."/>
            <person name="Merkel B.J."/>
            <person name="Hornburger P."/>
            <person name="Mueller R.-W."/>
            <person name="Bruemmer F."/>
            <person name="Labrenz M."/>
            <person name="Spormann A.M."/>
            <person name="Op den Camp H."/>
            <person name="Overmann J."/>
            <person name="Amann R."/>
            <person name="Jetten M.S.M."/>
            <person name="Mascher T."/>
            <person name="Medema M.H."/>
            <person name="Devos D.P."/>
            <person name="Kaster A.-K."/>
            <person name="Ovreas L."/>
            <person name="Rohde M."/>
            <person name="Galperin M.Y."/>
            <person name="Jogler C."/>
        </authorList>
    </citation>
    <scope>NUCLEOTIDE SEQUENCE [LARGE SCALE GENOMIC DNA]</scope>
    <source>
        <strain evidence="9 10">FC18</strain>
    </source>
</reference>
<evidence type="ECO:0000256" key="2">
    <source>
        <dbReference type="ARBA" id="ARBA00012438"/>
    </source>
</evidence>
<comment type="catalytic activity">
    <reaction evidence="1">
        <text>ATP + protein L-histidine = ADP + protein N-phospho-L-histidine.</text>
        <dbReference type="EC" id="2.7.13.3"/>
    </reaction>
</comment>
<dbReference type="PANTHER" id="PTHR43047">
    <property type="entry name" value="TWO-COMPONENT HISTIDINE PROTEIN KINASE"/>
    <property type="match status" value="1"/>
</dbReference>
<name>A0A5B9PC65_9BACT</name>
<keyword evidence="3 6" id="KW-0597">Phosphoprotein</keyword>
<sequence>MFTTPKSILLVEDCPIDREMVERALSHDRLFNGSICCVDTLAEAIRELDSKDYDAVLSDLNLPDSRKLDTVSKLVDATDLPIVVLTCDSMDIGVNAIRLGASDFIPKSDIDKVLLSKAIAFSIERYNINRSLHDSNSQLEKANQRLQKLCQTSYEFVDDVSHEFRTPLTVIREFASLIKEGIDGPINNKQSSRLETLISRTDDLARMVDDLLDSSRLRSELITVSRRDNAITPVIENVLELVEQDARRKQIQLNIADVPDEMFAFCDSEKLGRVLTNLVTNAIKFTQPGGKILIKAECSDSPWNHTLSVIDNGPGISKELASKIFSRFQQGETLNESRSSCHGFGLGLSIANALSKLNLGKLTLESKIGHGSKFSIHLAGTSLSSKLSAFHETVLDSSNCKQLVALNVETRKTESPDSRDPQQGCLEKFLNDQLGAEALILERTPGQFRILFGMTDSNPRVVVDMLEAAWSVATVDTPKSAQSVKFAVSDTSCLESKDQFLGWATCQITDACDHDSRTPAWCRVKRSSQCKTTY</sequence>
<dbReference type="AlphaFoldDB" id="A0A5B9PC65"/>
<evidence type="ECO:0000313" key="9">
    <source>
        <dbReference type="EMBL" id="QEG23844.1"/>
    </source>
</evidence>
<dbReference type="Proteomes" id="UP000322214">
    <property type="component" value="Chromosome"/>
</dbReference>
<dbReference type="PROSITE" id="PS50109">
    <property type="entry name" value="HIS_KIN"/>
    <property type="match status" value="1"/>
</dbReference>
<dbReference type="GO" id="GO:0005886">
    <property type="term" value="C:plasma membrane"/>
    <property type="evidence" value="ECO:0007669"/>
    <property type="project" value="TreeGrafter"/>
</dbReference>
<evidence type="ECO:0000256" key="1">
    <source>
        <dbReference type="ARBA" id="ARBA00000085"/>
    </source>
</evidence>
<dbReference type="Pfam" id="PF00512">
    <property type="entry name" value="HisKA"/>
    <property type="match status" value="1"/>
</dbReference>
<dbReference type="SUPFAM" id="SSF52172">
    <property type="entry name" value="CheY-like"/>
    <property type="match status" value="1"/>
</dbReference>
<dbReference type="Gene3D" id="3.40.50.2300">
    <property type="match status" value="1"/>
</dbReference>
<dbReference type="Gene3D" id="1.10.287.130">
    <property type="match status" value="1"/>
</dbReference>
<dbReference type="RefSeq" id="WP_075083030.1">
    <property type="nucleotide sequence ID" value="NZ_CP042912.1"/>
</dbReference>
<keyword evidence="4 9" id="KW-0808">Transferase</keyword>
<proteinExistence type="predicted"/>
<dbReference type="InterPro" id="IPR005467">
    <property type="entry name" value="His_kinase_dom"/>
</dbReference>
<dbReference type="PANTHER" id="PTHR43047:SF72">
    <property type="entry name" value="OSMOSENSING HISTIDINE PROTEIN KINASE SLN1"/>
    <property type="match status" value="1"/>
</dbReference>
<dbReference type="CDD" id="cd00082">
    <property type="entry name" value="HisKA"/>
    <property type="match status" value="1"/>
</dbReference>
<evidence type="ECO:0000259" key="7">
    <source>
        <dbReference type="PROSITE" id="PS50109"/>
    </source>
</evidence>
<evidence type="ECO:0000256" key="3">
    <source>
        <dbReference type="ARBA" id="ARBA00022553"/>
    </source>
</evidence>
<feature type="modified residue" description="4-aspartylphosphate" evidence="6">
    <location>
        <position position="59"/>
    </location>
</feature>
<evidence type="ECO:0000256" key="4">
    <source>
        <dbReference type="ARBA" id="ARBA00022679"/>
    </source>
</evidence>
<keyword evidence="5 9" id="KW-0418">Kinase</keyword>
<dbReference type="CDD" id="cd00075">
    <property type="entry name" value="HATPase"/>
    <property type="match status" value="1"/>
</dbReference>
<dbReference type="PROSITE" id="PS50110">
    <property type="entry name" value="RESPONSE_REGULATORY"/>
    <property type="match status" value="1"/>
</dbReference>
<evidence type="ECO:0000313" key="10">
    <source>
        <dbReference type="Proteomes" id="UP000322214"/>
    </source>
</evidence>
<dbReference type="InterPro" id="IPR011006">
    <property type="entry name" value="CheY-like_superfamily"/>
</dbReference>
<accession>A0A5B9PC65</accession>
<dbReference type="CDD" id="cd00156">
    <property type="entry name" value="REC"/>
    <property type="match status" value="1"/>
</dbReference>
<dbReference type="SMART" id="SM00387">
    <property type="entry name" value="HATPase_c"/>
    <property type="match status" value="1"/>
</dbReference>
<evidence type="ECO:0000256" key="5">
    <source>
        <dbReference type="ARBA" id="ARBA00022777"/>
    </source>
</evidence>
<dbReference type="Pfam" id="PF02518">
    <property type="entry name" value="HATPase_c"/>
    <property type="match status" value="1"/>
</dbReference>
<dbReference type="GO" id="GO:0000155">
    <property type="term" value="F:phosphorelay sensor kinase activity"/>
    <property type="evidence" value="ECO:0007669"/>
    <property type="project" value="InterPro"/>
</dbReference>
<dbReference type="InterPro" id="IPR003661">
    <property type="entry name" value="HisK_dim/P_dom"/>
</dbReference>
<dbReference type="SMART" id="SM00448">
    <property type="entry name" value="REC"/>
    <property type="match status" value="1"/>
</dbReference>
<dbReference type="Pfam" id="PF00072">
    <property type="entry name" value="Response_reg"/>
    <property type="match status" value="1"/>
</dbReference>
<dbReference type="InterPro" id="IPR036890">
    <property type="entry name" value="HATPase_C_sf"/>
</dbReference>
<dbReference type="InterPro" id="IPR004358">
    <property type="entry name" value="Sig_transdc_His_kin-like_C"/>
</dbReference>